<evidence type="ECO:0000313" key="6">
    <source>
        <dbReference type="Proteomes" id="UP000046393"/>
    </source>
</evidence>
<dbReference type="PANTHER" id="PTHR13114">
    <property type="entry name" value="MEDIATOR OF RNA POLYMERASE II TRANSCRIPTION SUBUNIT 17"/>
    <property type="match status" value="1"/>
</dbReference>
<dbReference type="InterPro" id="IPR019313">
    <property type="entry name" value="Mediator_Med17"/>
</dbReference>
<dbReference type="GO" id="GO:0006357">
    <property type="term" value="P:regulation of transcription by RNA polymerase II"/>
    <property type="evidence" value="ECO:0007669"/>
    <property type="project" value="InterPro"/>
</dbReference>
<dbReference type="STRING" id="451379.A0A0N5AFA6"/>
<sequence length="660" mass="76648">MYGSNEPSTSRSYGTPMYVASPVQRSSRRTGVDIALESGLEWRVFKIENSGQEIYFRPPDYSERVAKLARRVDWRKLVGADATFDNPGMCERNLDEDEYSDTESVVPAELGIEDRQPPDAGPWHTVARNLFEALQQINLLTDTLKVLKLPYLEALTVADTFEMQHNMQEVVQHSKHFQWVTKRKALSEAANVLEQSQKSRSKVSAAKTEKEMFFEELKKVRENWRVRKTGDFVYGDIGYSIFGNKYDPKEMFDILRRPRYSVKDEQESSNQSCLQVRIPADLVRRSTLAVSIESDDINANKDLFAPPENDLDYARIDLEKAKEIHWEKALQWGQETLICRDIFRKLCNDAVILKGRLAVVRENVLIVSLFDDLLLRIELRNYVFEDGELPVVGDLYLNRSLRQLFVLDQCTRWLRHQSFVTMPLTQLHESLDLRGPDAMPKNEVESRLGKRKDLLVRFIDLASHYVLQDRAALALEQFILRVNDPQVTWKWLRSTPFQSSIVLTAVNRNYDHPGKFTFYIRIDADSFYIITKEGQRMNCWRDENMLINTVEVLICNFMLNSVAHVATKLWQWQILHANLNAIDGEANPRPTLYMCNQSATRSLFIEFRPKDVPIIRVRKCKPEKLERIESPEEFIKLNFSRLIGSSLCRKIDNLCSMLDN</sequence>
<dbReference type="AlphaFoldDB" id="A0A0N5AFA6"/>
<dbReference type="PANTHER" id="PTHR13114:SF7">
    <property type="entry name" value="MEDIATOR OF RNA POLYMERASE II TRANSCRIPTION SUBUNIT 17"/>
    <property type="match status" value="1"/>
</dbReference>
<keyword evidence="3" id="KW-0805">Transcription regulation</keyword>
<dbReference type="GO" id="GO:0070847">
    <property type="term" value="C:core mediator complex"/>
    <property type="evidence" value="ECO:0007669"/>
    <property type="project" value="TreeGrafter"/>
</dbReference>
<evidence type="ECO:0000256" key="2">
    <source>
        <dbReference type="ARBA" id="ARBA00005635"/>
    </source>
</evidence>
<dbReference type="WBParaSite" id="SMUV_0000295201-mRNA-1">
    <property type="protein sequence ID" value="SMUV_0000295201-mRNA-1"/>
    <property type="gene ID" value="SMUV_0000295201"/>
</dbReference>
<keyword evidence="6" id="KW-1185">Reference proteome</keyword>
<dbReference type="Proteomes" id="UP000046393">
    <property type="component" value="Unplaced"/>
</dbReference>
<protein>
    <submittedName>
        <fullName evidence="7">Mediator of RNA polymerase II transcription subunit 17</fullName>
    </submittedName>
</protein>
<comment type="similarity">
    <text evidence="2">Belongs to the Mediator complex subunit 17 family.</text>
</comment>
<organism evidence="6 7">
    <name type="scientific">Syphacia muris</name>
    <dbReference type="NCBI Taxonomy" id="451379"/>
    <lineage>
        <taxon>Eukaryota</taxon>
        <taxon>Metazoa</taxon>
        <taxon>Ecdysozoa</taxon>
        <taxon>Nematoda</taxon>
        <taxon>Chromadorea</taxon>
        <taxon>Rhabditida</taxon>
        <taxon>Spirurina</taxon>
        <taxon>Oxyuridomorpha</taxon>
        <taxon>Oxyuroidea</taxon>
        <taxon>Oxyuridae</taxon>
        <taxon>Syphacia</taxon>
    </lineage>
</organism>
<dbReference type="GO" id="GO:0003712">
    <property type="term" value="F:transcription coregulator activity"/>
    <property type="evidence" value="ECO:0007669"/>
    <property type="project" value="InterPro"/>
</dbReference>
<evidence type="ECO:0000313" key="7">
    <source>
        <dbReference type="WBParaSite" id="SMUV_0000295201-mRNA-1"/>
    </source>
</evidence>
<evidence type="ECO:0000256" key="4">
    <source>
        <dbReference type="ARBA" id="ARBA00023163"/>
    </source>
</evidence>
<keyword evidence="4" id="KW-0804">Transcription</keyword>
<name>A0A0N5AFA6_9BILA</name>
<evidence type="ECO:0000256" key="5">
    <source>
        <dbReference type="ARBA" id="ARBA00023242"/>
    </source>
</evidence>
<evidence type="ECO:0000256" key="1">
    <source>
        <dbReference type="ARBA" id="ARBA00004123"/>
    </source>
</evidence>
<keyword evidence="5" id="KW-0539">Nucleus</keyword>
<proteinExistence type="inferred from homology"/>
<comment type="subcellular location">
    <subcellularLocation>
        <location evidence="1">Nucleus</location>
    </subcellularLocation>
</comment>
<reference evidence="7" key="1">
    <citation type="submission" date="2017-02" db="UniProtKB">
        <authorList>
            <consortium name="WormBaseParasite"/>
        </authorList>
    </citation>
    <scope>IDENTIFICATION</scope>
</reference>
<dbReference type="GO" id="GO:0016592">
    <property type="term" value="C:mediator complex"/>
    <property type="evidence" value="ECO:0007669"/>
    <property type="project" value="InterPro"/>
</dbReference>
<accession>A0A0N5AFA6</accession>
<evidence type="ECO:0000256" key="3">
    <source>
        <dbReference type="ARBA" id="ARBA00023015"/>
    </source>
</evidence>